<dbReference type="Proteomes" id="UP001469553">
    <property type="component" value="Unassembled WGS sequence"/>
</dbReference>
<feature type="compositionally biased region" description="Polar residues" evidence="1">
    <location>
        <begin position="101"/>
        <end position="112"/>
    </location>
</feature>
<feature type="compositionally biased region" description="Pro residues" evidence="1">
    <location>
        <begin position="67"/>
        <end position="78"/>
    </location>
</feature>
<keyword evidence="3" id="KW-1185">Reference proteome</keyword>
<evidence type="ECO:0000313" key="2">
    <source>
        <dbReference type="EMBL" id="MEQ2313359.1"/>
    </source>
</evidence>
<protein>
    <submittedName>
        <fullName evidence="2">Uncharacterized protein</fullName>
    </submittedName>
</protein>
<comment type="caution">
    <text evidence="2">The sequence shown here is derived from an EMBL/GenBank/DDBJ whole genome shotgun (WGS) entry which is preliminary data.</text>
</comment>
<gene>
    <name evidence="2" type="ORF">AMECASPLE_001195</name>
</gene>
<accession>A0ABV1A495</accession>
<name>A0ABV1A495_9TELE</name>
<reference evidence="2 3" key="1">
    <citation type="submission" date="2021-06" db="EMBL/GenBank/DDBJ databases">
        <authorList>
            <person name="Palmer J.M."/>
        </authorList>
    </citation>
    <scope>NUCLEOTIDE SEQUENCE [LARGE SCALE GENOMIC DNA]</scope>
    <source>
        <strain evidence="2 3">AS_MEX2019</strain>
        <tissue evidence="2">Muscle</tissue>
    </source>
</reference>
<dbReference type="EMBL" id="JAHRIP010084677">
    <property type="protein sequence ID" value="MEQ2313359.1"/>
    <property type="molecule type" value="Genomic_DNA"/>
</dbReference>
<evidence type="ECO:0000313" key="3">
    <source>
        <dbReference type="Proteomes" id="UP001469553"/>
    </source>
</evidence>
<sequence length="112" mass="12708">MSYTHSHSPYTLYTPRSRYRYPRGAIAPWIQEVFPSFRGEDRQTVPAAAQTSAGTARTQQPRHRPRPPALTPVPNDPGPHPEREPLTKEGPTWSKRARQPELSQDETVPTPQ</sequence>
<evidence type="ECO:0000256" key="1">
    <source>
        <dbReference type="SAM" id="MobiDB-lite"/>
    </source>
</evidence>
<feature type="region of interest" description="Disordered" evidence="1">
    <location>
        <begin position="40"/>
        <end position="112"/>
    </location>
</feature>
<organism evidence="2 3">
    <name type="scientific">Ameca splendens</name>
    <dbReference type="NCBI Taxonomy" id="208324"/>
    <lineage>
        <taxon>Eukaryota</taxon>
        <taxon>Metazoa</taxon>
        <taxon>Chordata</taxon>
        <taxon>Craniata</taxon>
        <taxon>Vertebrata</taxon>
        <taxon>Euteleostomi</taxon>
        <taxon>Actinopterygii</taxon>
        <taxon>Neopterygii</taxon>
        <taxon>Teleostei</taxon>
        <taxon>Neoteleostei</taxon>
        <taxon>Acanthomorphata</taxon>
        <taxon>Ovalentaria</taxon>
        <taxon>Atherinomorphae</taxon>
        <taxon>Cyprinodontiformes</taxon>
        <taxon>Goodeidae</taxon>
        <taxon>Ameca</taxon>
    </lineage>
</organism>
<proteinExistence type="predicted"/>